<dbReference type="AlphaFoldDB" id="F4G2D3"/>
<dbReference type="HOGENOM" id="CLU_1237978_0_0_2"/>
<evidence type="ECO:0000313" key="2">
    <source>
        <dbReference type="Proteomes" id="UP000007812"/>
    </source>
</evidence>
<accession>F4G2D3</accession>
<gene>
    <name evidence="1" type="ordered locus">Mcup_0876</name>
</gene>
<dbReference type="PATRIC" id="fig|1006006.8.peg.874"/>
<sequence length="228" mass="26662">MTCEGLSSIPYFDGLKFRGCPLCRMINDLERKTIKDILYELTLEYSVRIKFINSQGLCPYHAWLLLDIAKETGEKLGASMIYESVLKAYVDKIDKVIEGDETKCFICENVRGFEKYYIEIFSNCINQRGLQDYEKSEGIFCVKHFNSLINSPNFKLRKEFLKIQKDKLNSLHKKLKSYIDKHDYRNEDPITEDEESAIDLTIEALKGYKTSLSFNTIIPEKRRKFSLK</sequence>
<dbReference type="KEGG" id="mcn:Mcup_0876"/>
<reference evidence="1 2" key="1">
    <citation type="journal article" date="2011" name="J. Bacteriol.">
        <title>Complete genome sequence of Metallosphaera cuprina, a metal sulfide-oxidizing archaeon from a hot spring.</title>
        <authorList>
            <person name="Liu L.J."/>
            <person name="You X.Y."/>
            <person name="Zheng H."/>
            <person name="Wang S."/>
            <person name="Jiang C.Y."/>
            <person name="Liu S.J."/>
        </authorList>
    </citation>
    <scope>NUCLEOTIDE SEQUENCE [LARGE SCALE GENOMIC DNA]</scope>
    <source>
        <strain evidence="1 2">Ar-4</strain>
    </source>
</reference>
<proteinExistence type="predicted"/>
<protein>
    <submittedName>
        <fullName evidence="1">Uncharacterized protein</fullName>
    </submittedName>
</protein>
<dbReference type="Proteomes" id="UP000007812">
    <property type="component" value="Chromosome"/>
</dbReference>
<dbReference type="EMBL" id="CP002656">
    <property type="protein sequence ID" value="AEB94981.1"/>
    <property type="molecule type" value="Genomic_DNA"/>
</dbReference>
<name>F4G2D3_METCR</name>
<evidence type="ECO:0000313" key="1">
    <source>
        <dbReference type="EMBL" id="AEB94981.1"/>
    </source>
</evidence>
<dbReference type="eggNOG" id="arCOG09854">
    <property type="taxonomic scope" value="Archaea"/>
</dbReference>
<organism evidence="1 2">
    <name type="scientific">Metallosphaera cuprina (strain Ar-4)</name>
    <dbReference type="NCBI Taxonomy" id="1006006"/>
    <lineage>
        <taxon>Archaea</taxon>
        <taxon>Thermoproteota</taxon>
        <taxon>Thermoprotei</taxon>
        <taxon>Sulfolobales</taxon>
        <taxon>Sulfolobaceae</taxon>
        <taxon>Metallosphaera</taxon>
    </lineage>
</organism>
<dbReference type="InterPro" id="IPR045706">
    <property type="entry name" value="DUF6062"/>
</dbReference>
<keyword evidence="2" id="KW-1185">Reference proteome</keyword>
<dbReference type="Pfam" id="PF19538">
    <property type="entry name" value="DUF6062"/>
    <property type="match status" value="1"/>
</dbReference>